<dbReference type="VEuPathDB" id="AmoebaDB:NAEGRDRAFT_81737"/>
<feature type="transmembrane region" description="Helical" evidence="1">
    <location>
        <begin position="91"/>
        <end position="121"/>
    </location>
</feature>
<evidence type="ECO:0000256" key="1">
    <source>
        <dbReference type="SAM" id="Phobius"/>
    </source>
</evidence>
<dbReference type="InParanoid" id="D2VYR7"/>
<keyword evidence="3" id="KW-1185">Reference proteome</keyword>
<dbReference type="Proteomes" id="UP000006671">
    <property type="component" value="Unassembled WGS sequence"/>
</dbReference>
<dbReference type="EMBL" id="GG738912">
    <property type="protein sequence ID" value="EFC37959.1"/>
    <property type="molecule type" value="Genomic_DNA"/>
</dbReference>
<keyword evidence="1" id="KW-0812">Transmembrane</keyword>
<proteinExistence type="predicted"/>
<dbReference type="OrthoDB" id="10394463at2759"/>
<name>D2VYR7_NAEGR</name>
<sequence length="232" mass="26535">MALYYQQYYNASQLNNSTNQNNHNNFQLPVYEGSYLHPYSKLSSDGCSNLILSQYAAPNSSPISLGEITQITNEVNTIVDQVYNSVKMYDYIYWTTFIISMVLAIPTMGLSVFGIIFVMFLPMMKAQKIITKLNNVAKPQIQQVLERKNQERFEPAGLQWCVGYRQILVAIVANRYNNTPKFETSIDISLRPVLRQPVVMVVQQPQPVYNVPQPMVQQPFNPNQQPIAAEQK</sequence>
<dbReference type="AlphaFoldDB" id="D2VYR7"/>
<protein>
    <submittedName>
        <fullName evidence="2">Predicted protein</fullName>
    </submittedName>
</protein>
<dbReference type="GeneID" id="8857891"/>
<dbReference type="OMA" id="PHYEISK"/>
<keyword evidence="1" id="KW-0472">Membrane</keyword>
<evidence type="ECO:0000313" key="3">
    <source>
        <dbReference type="Proteomes" id="UP000006671"/>
    </source>
</evidence>
<dbReference type="KEGG" id="ngr:NAEGRDRAFT_81737"/>
<evidence type="ECO:0000313" key="2">
    <source>
        <dbReference type="EMBL" id="EFC37959.1"/>
    </source>
</evidence>
<organism evidence="3">
    <name type="scientific">Naegleria gruberi</name>
    <name type="common">Amoeba</name>
    <dbReference type="NCBI Taxonomy" id="5762"/>
    <lineage>
        <taxon>Eukaryota</taxon>
        <taxon>Discoba</taxon>
        <taxon>Heterolobosea</taxon>
        <taxon>Tetramitia</taxon>
        <taxon>Eutetramitia</taxon>
        <taxon>Vahlkampfiidae</taxon>
        <taxon>Naegleria</taxon>
    </lineage>
</organism>
<accession>D2VYR7</accession>
<reference evidence="2 3" key="1">
    <citation type="journal article" date="2010" name="Cell">
        <title>The genome of Naegleria gruberi illuminates early eukaryotic versatility.</title>
        <authorList>
            <person name="Fritz-Laylin L.K."/>
            <person name="Prochnik S.E."/>
            <person name="Ginger M.L."/>
            <person name="Dacks J.B."/>
            <person name="Carpenter M.L."/>
            <person name="Field M.C."/>
            <person name="Kuo A."/>
            <person name="Paredez A."/>
            <person name="Chapman J."/>
            <person name="Pham J."/>
            <person name="Shu S."/>
            <person name="Neupane R."/>
            <person name="Cipriano M."/>
            <person name="Mancuso J."/>
            <person name="Tu H."/>
            <person name="Salamov A."/>
            <person name="Lindquist E."/>
            <person name="Shapiro H."/>
            <person name="Lucas S."/>
            <person name="Grigoriev I.V."/>
            <person name="Cande W.Z."/>
            <person name="Fulton C."/>
            <person name="Rokhsar D.S."/>
            <person name="Dawson S.C."/>
        </authorList>
    </citation>
    <scope>NUCLEOTIDE SEQUENCE [LARGE SCALE GENOMIC DNA]</scope>
    <source>
        <strain evidence="2 3">NEG-M</strain>
    </source>
</reference>
<gene>
    <name evidence="2" type="ORF">NAEGRDRAFT_81737</name>
</gene>
<dbReference type="RefSeq" id="XP_002670703.1">
    <property type="nucleotide sequence ID" value="XM_002670657.1"/>
</dbReference>
<keyword evidence="1" id="KW-1133">Transmembrane helix</keyword>